<dbReference type="SUPFAM" id="SSF111331">
    <property type="entry name" value="NAD kinase/diacylglycerol kinase-like"/>
    <property type="match status" value="1"/>
</dbReference>
<dbReference type="Pfam" id="PF00781">
    <property type="entry name" value="DAGK_cat"/>
    <property type="match status" value="1"/>
</dbReference>
<dbReference type="InterPro" id="IPR016064">
    <property type="entry name" value="NAD/diacylglycerol_kinase_sf"/>
</dbReference>
<dbReference type="InterPro" id="IPR001206">
    <property type="entry name" value="Diacylglycerol_kinase_cat_dom"/>
</dbReference>
<dbReference type="InterPro" id="IPR045540">
    <property type="entry name" value="YegS/DAGK_C"/>
</dbReference>
<dbReference type="EMBL" id="BRXY01000552">
    <property type="protein sequence ID" value="GMH99597.1"/>
    <property type="molecule type" value="Genomic_DNA"/>
</dbReference>
<proteinExistence type="predicted"/>
<comment type="caution">
    <text evidence="7">The sequence shown here is derived from an EMBL/GenBank/DDBJ whole genome shotgun (WGS) entry which is preliminary data.</text>
</comment>
<accession>A0A9W7BZT2</accession>
<feature type="transmembrane region" description="Helical" evidence="5">
    <location>
        <begin position="61"/>
        <end position="81"/>
    </location>
</feature>
<dbReference type="Gene3D" id="3.40.50.10330">
    <property type="entry name" value="Probable inorganic polyphosphate/atp-NAD kinase, domain 1"/>
    <property type="match status" value="1"/>
</dbReference>
<feature type="transmembrane region" description="Helical" evidence="5">
    <location>
        <begin position="93"/>
        <end position="118"/>
    </location>
</feature>
<dbReference type="InterPro" id="IPR017438">
    <property type="entry name" value="ATP-NAD_kinase_N"/>
</dbReference>
<dbReference type="AlphaFoldDB" id="A0A9W7BZT2"/>
<reference evidence="8" key="1">
    <citation type="journal article" date="2023" name="Commun. Biol.">
        <title>Genome analysis of Parmales, the sister group of diatoms, reveals the evolutionary specialization of diatoms from phago-mixotrophs to photoautotrophs.</title>
        <authorList>
            <person name="Ban H."/>
            <person name="Sato S."/>
            <person name="Yoshikawa S."/>
            <person name="Yamada K."/>
            <person name="Nakamura Y."/>
            <person name="Ichinomiya M."/>
            <person name="Sato N."/>
            <person name="Blanc-Mathieu R."/>
            <person name="Endo H."/>
            <person name="Kuwata A."/>
            <person name="Ogata H."/>
        </authorList>
    </citation>
    <scope>NUCLEOTIDE SEQUENCE [LARGE SCALE GENOMIC DNA]</scope>
    <source>
        <strain evidence="8">NIES 3701</strain>
    </source>
</reference>
<dbReference type="PANTHER" id="PTHR12358:SF110">
    <property type="entry name" value="SPHINGOSINE KINASE RELATED PROTEIN"/>
    <property type="match status" value="1"/>
</dbReference>
<keyword evidence="5" id="KW-0472">Membrane</keyword>
<dbReference type="GO" id="GO:0016020">
    <property type="term" value="C:membrane"/>
    <property type="evidence" value="ECO:0007669"/>
    <property type="project" value="TreeGrafter"/>
</dbReference>
<evidence type="ECO:0000256" key="3">
    <source>
        <dbReference type="ARBA" id="ARBA00022777"/>
    </source>
</evidence>
<dbReference type="PANTHER" id="PTHR12358">
    <property type="entry name" value="SPHINGOSINE KINASE"/>
    <property type="match status" value="1"/>
</dbReference>
<gene>
    <name evidence="7" type="ORF">TrST_g10787</name>
</gene>
<feature type="domain" description="DAGKc" evidence="6">
    <location>
        <begin position="140"/>
        <end position="299"/>
    </location>
</feature>
<keyword evidence="2" id="KW-0547">Nucleotide-binding</keyword>
<keyword evidence="8" id="KW-1185">Reference proteome</keyword>
<keyword evidence="1" id="KW-0808">Transferase</keyword>
<dbReference type="Gene3D" id="2.60.200.40">
    <property type="match status" value="1"/>
</dbReference>
<evidence type="ECO:0000256" key="2">
    <source>
        <dbReference type="ARBA" id="ARBA00022741"/>
    </source>
</evidence>
<dbReference type="GO" id="GO:0046512">
    <property type="term" value="P:sphingosine biosynthetic process"/>
    <property type="evidence" value="ECO:0007669"/>
    <property type="project" value="TreeGrafter"/>
</dbReference>
<dbReference type="Proteomes" id="UP001165085">
    <property type="component" value="Unassembled WGS sequence"/>
</dbReference>
<name>A0A9W7BZT2_9STRA</name>
<sequence length="485" mass="52567">MGSNTASVAPLVTSAASVSPLFKDETFRVTDKARDYLLTEDGLAPDEPIRLPKMLDGMSQFATYSAVWLIFTVAAPLYFLLGDPSGSMFGAPWWTLLVVGYAGLHLSSFGTFLWRGVLFVPPPYKKTRVFGDDNKGTEDNRVEHIVIITNGQAGPDGGKKKNVKFELCKKVWEDKKIKVTNIPTTHRGHAYEIARDYDLSDVDVMVGMGGDGTIHEILNGYMARADKSGARNGDGSCDGSCDGRGTRFGFIPGGSGNNVSRTLGTINVEKAARWCSGGSAKEDGGDCMNFDCIKVVSKGETICSINTCVFGLIGDIGIIAEELRWCGASRYENTAFIKLLAGYKQHIVITFEFEDGRVEVVDDHYLSCFLNCTQFFGKGHRVCPEAMLDNGTADFVGIKAGIATRGELLAALTQARTGAHLSNPKTQHIRGIRAAHFKFDCPGIFNLDGEAMRHDGEVFLKVFRGQCKVMADRGVLCGGDVASSK</sequence>
<evidence type="ECO:0000256" key="4">
    <source>
        <dbReference type="ARBA" id="ARBA00022840"/>
    </source>
</evidence>
<evidence type="ECO:0000313" key="7">
    <source>
        <dbReference type="EMBL" id="GMH99597.1"/>
    </source>
</evidence>
<keyword evidence="4" id="KW-0067">ATP-binding</keyword>
<keyword evidence="5" id="KW-0812">Transmembrane</keyword>
<keyword evidence="3" id="KW-0418">Kinase</keyword>
<evidence type="ECO:0000256" key="5">
    <source>
        <dbReference type="SAM" id="Phobius"/>
    </source>
</evidence>
<dbReference type="GO" id="GO:0005524">
    <property type="term" value="F:ATP binding"/>
    <property type="evidence" value="ECO:0007669"/>
    <property type="project" value="UniProtKB-KW"/>
</dbReference>
<dbReference type="Pfam" id="PF19279">
    <property type="entry name" value="YegS_C"/>
    <property type="match status" value="1"/>
</dbReference>
<evidence type="ECO:0000313" key="8">
    <source>
        <dbReference type="Proteomes" id="UP001165085"/>
    </source>
</evidence>
<evidence type="ECO:0000259" key="6">
    <source>
        <dbReference type="PROSITE" id="PS50146"/>
    </source>
</evidence>
<dbReference type="OrthoDB" id="3853857at2759"/>
<dbReference type="InterPro" id="IPR050187">
    <property type="entry name" value="Lipid_Phosphate_FormReg"/>
</dbReference>
<dbReference type="GO" id="GO:0005737">
    <property type="term" value="C:cytoplasm"/>
    <property type="evidence" value="ECO:0007669"/>
    <property type="project" value="TreeGrafter"/>
</dbReference>
<protein>
    <recommendedName>
        <fullName evidence="6">DAGKc domain-containing protein</fullName>
    </recommendedName>
</protein>
<keyword evidence="5" id="KW-1133">Transmembrane helix</keyword>
<dbReference type="PROSITE" id="PS50146">
    <property type="entry name" value="DAGK"/>
    <property type="match status" value="1"/>
</dbReference>
<evidence type="ECO:0000256" key="1">
    <source>
        <dbReference type="ARBA" id="ARBA00022679"/>
    </source>
</evidence>
<dbReference type="GO" id="GO:0001727">
    <property type="term" value="F:lipid kinase activity"/>
    <property type="evidence" value="ECO:0007669"/>
    <property type="project" value="TreeGrafter"/>
</dbReference>
<organism evidence="7 8">
    <name type="scientific">Triparma strigata</name>
    <dbReference type="NCBI Taxonomy" id="1606541"/>
    <lineage>
        <taxon>Eukaryota</taxon>
        <taxon>Sar</taxon>
        <taxon>Stramenopiles</taxon>
        <taxon>Ochrophyta</taxon>
        <taxon>Bolidophyceae</taxon>
        <taxon>Parmales</taxon>
        <taxon>Triparmaceae</taxon>
        <taxon>Triparma</taxon>
    </lineage>
</organism>